<gene>
    <name evidence="1" type="ORF">SAMN05421759_1135</name>
</gene>
<dbReference type="Gene3D" id="1.10.10.1400">
    <property type="entry name" value="Terminase, small subunit, N-terminal DNA-binding domain, HTH motif"/>
    <property type="match status" value="1"/>
</dbReference>
<evidence type="ECO:0000313" key="2">
    <source>
        <dbReference type="Proteomes" id="UP000186684"/>
    </source>
</evidence>
<accession>A0A1N7P5W5</accession>
<dbReference type="RefSeq" id="WP_083950669.1">
    <property type="nucleotide sequence ID" value="NZ_FTOQ01000013.1"/>
</dbReference>
<reference evidence="2" key="1">
    <citation type="submission" date="2017-01" db="EMBL/GenBank/DDBJ databases">
        <authorList>
            <person name="Varghese N."/>
            <person name="Submissions S."/>
        </authorList>
    </citation>
    <scope>NUCLEOTIDE SEQUENCE [LARGE SCALE GENOMIC DNA]</scope>
    <source>
        <strain evidence="2">DSM 29430</strain>
    </source>
</reference>
<organism evidence="1 2">
    <name type="scientific">Roseivivax lentus</name>
    <dbReference type="NCBI Taxonomy" id="633194"/>
    <lineage>
        <taxon>Bacteria</taxon>
        <taxon>Pseudomonadati</taxon>
        <taxon>Pseudomonadota</taxon>
        <taxon>Alphaproteobacteria</taxon>
        <taxon>Rhodobacterales</taxon>
        <taxon>Roseobacteraceae</taxon>
        <taxon>Roseivivax</taxon>
    </lineage>
</organism>
<dbReference type="STRING" id="633194.SAMN05421759_1135"/>
<dbReference type="AlphaFoldDB" id="A0A1N7P5W5"/>
<name>A0A1N7P5W5_9RHOB</name>
<dbReference type="GO" id="GO:0051276">
    <property type="term" value="P:chromosome organization"/>
    <property type="evidence" value="ECO:0007669"/>
    <property type="project" value="InterPro"/>
</dbReference>
<keyword evidence="2" id="KW-1185">Reference proteome</keyword>
<sequence length="203" mass="23449">MNMLSNELTGLDVPLWALQFNLTPQQTAFVVSYVDHFEPDRAAREAGFKARHIKKIANQLLNMRKIQQAIRFRVTELRDRSETAREEVLAELKAILDADIRDIFDEQNKIKHPADWSRHFVSGALSGLAIKTKSRRGQVVERTIAIKHINRLEVLDLAMRHLGLLEPDKKRKEDKKLIAKARADMAREDRLLGPHPRRRAQPI</sequence>
<dbReference type="Proteomes" id="UP000186684">
    <property type="component" value="Unassembled WGS sequence"/>
</dbReference>
<dbReference type="Pfam" id="PF03592">
    <property type="entry name" value="Terminase_2"/>
    <property type="match status" value="1"/>
</dbReference>
<dbReference type="InterPro" id="IPR005335">
    <property type="entry name" value="Terminase_ssu"/>
</dbReference>
<dbReference type="EMBL" id="FTOQ01000013">
    <property type="protein sequence ID" value="SIT05948.1"/>
    <property type="molecule type" value="Genomic_DNA"/>
</dbReference>
<proteinExistence type="predicted"/>
<dbReference type="OrthoDB" id="8227562at2"/>
<dbReference type="InterPro" id="IPR038713">
    <property type="entry name" value="Terminase_Gp1_N_sf"/>
</dbReference>
<protein>
    <submittedName>
        <fullName evidence="1">Terminase small subunit</fullName>
    </submittedName>
</protein>
<evidence type="ECO:0000313" key="1">
    <source>
        <dbReference type="EMBL" id="SIT05948.1"/>
    </source>
</evidence>